<feature type="domain" description="MoaB/Mog" evidence="8">
    <location>
        <begin position="195"/>
        <end position="336"/>
    </location>
</feature>
<dbReference type="AlphaFoldDB" id="A0A1M5Z3L5"/>
<dbReference type="GO" id="GO:0006777">
    <property type="term" value="P:Mo-molybdopterin cofactor biosynthetic process"/>
    <property type="evidence" value="ECO:0007669"/>
    <property type="project" value="UniProtKB-UniRule"/>
</dbReference>
<evidence type="ECO:0000256" key="5">
    <source>
        <dbReference type="ARBA" id="ARBA00022505"/>
    </source>
</evidence>
<comment type="catalytic activity">
    <reaction evidence="6">
        <text>adenylyl-molybdopterin + molybdate = Mo-molybdopterin + AMP + H(+)</text>
        <dbReference type="Rhea" id="RHEA:35047"/>
        <dbReference type="ChEBI" id="CHEBI:15378"/>
        <dbReference type="ChEBI" id="CHEBI:36264"/>
        <dbReference type="ChEBI" id="CHEBI:62727"/>
        <dbReference type="ChEBI" id="CHEBI:71302"/>
        <dbReference type="ChEBI" id="CHEBI:456215"/>
        <dbReference type="EC" id="2.10.1.1"/>
    </reaction>
</comment>
<dbReference type="InterPro" id="IPR036135">
    <property type="entry name" value="MoeA_linker/N_sf"/>
</dbReference>
<comment type="pathway">
    <text evidence="7">Cofactor biosynthesis; molybdopterin biosynthesis.</text>
</comment>
<dbReference type="PANTHER" id="PTHR10192:SF16">
    <property type="entry name" value="MOLYBDOPTERIN MOLYBDENUMTRANSFERASE"/>
    <property type="match status" value="1"/>
</dbReference>
<dbReference type="InterPro" id="IPR038987">
    <property type="entry name" value="MoeA-like"/>
</dbReference>
<dbReference type="STRING" id="1123282.SAMN02745823_03151"/>
<dbReference type="InterPro" id="IPR036425">
    <property type="entry name" value="MoaB/Mog-like_dom_sf"/>
</dbReference>
<accession>A0A1M5Z3L5</accession>
<dbReference type="InterPro" id="IPR001453">
    <property type="entry name" value="MoaB/Mog_dom"/>
</dbReference>
<dbReference type="PANTHER" id="PTHR10192">
    <property type="entry name" value="MOLYBDOPTERIN BIOSYNTHESIS PROTEIN"/>
    <property type="match status" value="1"/>
</dbReference>
<keyword evidence="7" id="KW-0460">Magnesium</keyword>
<dbReference type="SUPFAM" id="SSF53218">
    <property type="entry name" value="Molybdenum cofactor biosynthesis proteins"/>
    <property type="match status" value="1"/>
</dbReference>
<organism evidence="9 10">
    <name type="scientific">Sporobacter termitidis DSM 10068</name>
    <dbReference type="NCBI Taxonomy" id="1123282"/>
    <lineage>
        <taxon>Bacteria</taxon>
        <taxon>Bacillati</taxon>
        <taxon>Bacillota</taxon>
        <taxon>Clostridia</taxon>
        <taxon>Eubacteriales</taxon>
        <taxon>Oscillospiraceae</taxon>
        <taxon>Sporobacter</taxon>
    </lineage>
</organism>
<evidence type="ECO:0000256" key="7">
    <source>
        <dbReference type="RuleBase" id="RU365090"/>
    </source>
</evidence>
<evidence type="ECO:0000313" key="10">
    <source>
        <dbReference type="Proteomes" id="UP000183995"/>
    </source>
</evidence>
<evidence type="ECO:0000313" key="9">
    <source>
        <dbReference type="EMBL" id="SHI18708.1"/>
    </source>
</evidence>
<evidence type="ECO:0000256" key="2">
    <source>
        <dbReference type="ARBA" id="ARBA00010763"/>
    </source>
</evidence>
<dbReference type="Gene3D" id="2.40.340.10">
    <property type="entry name" value="MoeA, C-terminal, domain IV"/>
    <property type="match status" value="1"/>
</dbReference>
<comment type="similarity">
    <text evidence="2 7">Belongs to the MoeA family.</text>
</comment>
<comment type="cofactor">
    <cofactor evidence="7">
        <name>Mg(2+)</name>
        <dbReference type="ChEBI" id="CHEBI:18420"/>
    </cofactor>
</comment>
<evidence type="ECO:0000256" key="4">
    <source>
        <dbReference type="ARBA" id="ARBA00021108"/>
    </source>
</evidence>
<dbReference type="Proteomes" id="UP000183995">
    <property type="component" value="Unassembled WGS sequence"/>
</dbReference>
<dbReference type="GO" id="GO:0005829">
    <property type="term" value="C:cytosol"/>
    <property type="evidence" value="ECO:0007669"/>
    <property type="project" value="TreeGrafter"/>
</dbReference>
<dbReference type="EC" id="2.10.1.1" evidence="3 7"/>
<dbReference type="InterPro" id="IPR036688">
    <property type="entry name" value="MoeA_C_domain_IV_sf"/>
</dbReference>
<dbReference type="GO" id="GO:0046872">
    <property type="term" value="F:metal ion binding"/>
    <property type="evidence" value="ECO:0007669"/>
    <property type="project" value="UniProtKB-UniRule"/>
</dbReference>
<dbReference type="Pfam" id="PF00994">
    <property type="entry name" value="MoCF_biosynth"/>
    <property type="match status" value="1"/>
</dbReference>
<proteinExistence type="inferred from homology"/>
<dbReference type="OrthoDB" id="9804758at2"/>
<name>A0A1M5Z3L5_9FIRM</name>
<keyword evidence="10" id="KW-1185">Reference proteome</keyword>
<evidence type="ECO:0000256" key="1">
    <source>
        <dbReference type="ARBA" id="ARBA00002901"/>
    </source>
</evidence>
<dbReference type="Pfam" id="PF03453">
    <property type="entry name" value="MoeA_N"/>
    <property type="match status" value="1"/>
</dbReference>
<dbReference type="Gene3D" id="2.170.190.11">
    <property type="entry name" value="Molybdopterin biosynthesis moea protein, domain 3"/>
    <property type="match status" value="1"/>
</dbReference>
<dbReference type="CDD" id="cd00887">
    <property type="entry name" value="MoeA"/>
    <property type="match status" value="1"/>
</dbReference>
<dbReference type="SUPFAM" id="SSF63882">
    <property type="entry name" value="MoeA N-terminal region -like"/>
    <property type="match status" value="1"/>
</dbReference>
<evidence type="ECO:0000256" key="6">
    <source>
        <dbReference type="ARBA" id="ARBA00047317"/>
    </source>
</evidence>
<dbReference type="SMART" id="SM00852">
    <property type="entry name" value="MoCF_biosynth"/>
    <property type="match status" value="1"/>
</dbReference>
<dbReference type="GO" id="GO:0061599">
    <property type="term" value="F:molybdopterin molybdotransferase activity"/>
    <property type="evidence" value="ECO:0007669"/>
    <property type="project" value="UniProtKB-UniRule"/>
</dbReference>
<keyword evidence="5 7" id="KW-0500">Molybdenum</keyword>
<dbReference type="EMBL" id="FQXV01000013">
    <property type="protein sequence ID" value="SHI18708.1"/>
    <property type="molecule type" value="Genomic_DNA"/>
</dbReference>
<evidence type="ECO:0000256" key="3">
    <source>
        <dbReference type="ARBA" id="ARBA00013269"/>
    </source>
</evidence>
<keyword evidence="7" id="KW-0501">Molybdenum cofactor biosynthesis</keyword>
<comment type="function">
    <text evidence="1 7">Catalyzes the insertion of molybdate into adenylated molybdopterin with the concomitant release of AMP.</text>
</comment>
<gene>
    <name evidence="9" type="ORF">SAMN02745823_03151</name>
</gene>
<dbReference type="InterPro" id="IPR005110">
    <property type="entry name" value="MoeA_linker/N"/>
</dbReference>
<dbReference type="UniPathway" id="UPA00344"/>
<dbReference type="Gene3D" id="3.90.105.10">
    <property type="entry name" value="Molybdopterin biosynthesis moea protein, domain 2"/>
    <property type="match status" value="1"/>
</dbReference>
<reference evidence="9 10" key="1">
    <citation type="submission" date="2016-11" db="EMBL/GenBank/DDBJ databases">
        <authorList>
            <person name="Jaros S."/>
            <person name="Januszkiewicz K."/>
            <person name="Wedrychowicz H."/>
        </authorList>
    </citation>
    <scope>NUCLEOTIDE SEQUENCE [LARGE SCALE GENOMIC DNA]</scope>
    <source>
        <strain evidence="9 10">DSM 10068</strain>
    </source>
</reference>
<protein>
    <recommendedName>
        <fullName evidence="4 7">Molybdopterin molybdenumtransferase</fullName>
        <ecNumber evidence="3 7">2.10.1.1</ecNumber>
    </recommendedName>
</protein>
<keyword evidence="7 9" id="KW-0808">Transferase</keyword>
<sequence>MQGSVVVPPKPCVDACKDCSYQCTQKIVPVPTVGEALDMWLDGICFSNVETETVELSDALNRVSAAPVYAKFDIPAANCAMHDGIAVCRAHCEDKFASGNHTLLPDAFRHCPMGSVIPEQFDSIAHAEQCCLNDDGTATLFQLPVLYQSVQLKGASIAGGEKLMEADEKLSPSHLAILQYTGHTAVRVKRRPRIAVIPVGDDLKAPGEVPAPGQSIDCDSIYVRATALQCGAEAMVSRLVPDDGAAIAEAIRRELPTCDILVVIGGVGKGEHRYGDHTVAAVREMGRISCYGVLLGPGGKNLLLASVEGKPVLGIPGPPHAAIIMTEYFLPPIIEHWLGCPCYERQTVEATLAEDFPTRGGGKSIWEPRLRLEMTGQGYSARIVERMGDTVDNFINAAASVAVTGDPAQFKAGGKVRVKLLYGERTIAAKSLRQLKSHGTAETGTSPNKGE</sequence>
<evidence type="ECO:0000259" key="8">
    <source>
        <dbReference type="SMART" id="SM00852"/>
    </source>
</evidence>
<keyword evidence="7" id="KW-0479">Metal-binding</keyword>
<dbReference type="Gene3D" id="3.40.980.10">
    <property type="entry name" value="MoaB/Mog-like domain"/>
    <property type="match status" value="1"/>
</dbReference>
<dbReference type="RefSeq" id="WP_073080971.1">
    <property type="nucleotide sequence ID" value="NZ_FQXV01000013.1"/>
</dbReference>